<dbReference type="EMBL" id="PQFF01000196">
    <property type="protein sequence ID" value="RHZ75866.1"/>
    <property type="molecule type" value="Genomic_DNA"/>
</dbReference>
<dbReference type="InterPro" id="IPR001245">
    <property type="entry name" value="Ser-Thr/Tyr_kinase_cat_dom"/>
</dbReference>
<evidence type="ECO:0000256" key="1">
    <source>
        <dbReference type="SAM" id="Coils"/>
    </source>
</evidence>
<dbReference type="Pfam" id="PF07714">
    <property type="entry name" value="PK_Tyr_Ser-Thr"/>
    <property type="match status" value="1"/>
</dbReference>
<dbReference type="STRING" id="1348612.A0A397IQ58"/>
<dbReference type="Pfam" id="PF08238">
    <property type="entry name" value="Sel1"/>
    <property type="match status" value="2"/>
</dbReference>
<dbReference type="InterPro" id="IPR011990">
    <property type="entry name" value="TPR-like_helical_dom_sf"/>
</dbReference>
<dbReference type="OrthoDB" id="4062651at2759"/>
<dbReference type="InterPro" id="IPR000719">
    <property type="entry name" value="Prot_kinase_dom"/>
</dbReference>
<organism evidence="3 4">
    <name type="scientific">Diversispora epigaea</name>
    <dbReference type="NCBI Taxonomy" id="1348612"/>
    <lineage>
        <taxon>Eukaryota</taxon>
        <taxon>Fungi</taxon>
        <taxon>Fungi incertae sedis</taxon>
        <taxon>Mucoromycota</taxon>
        <taxon>Glomeromycotina</taxon>
        <taxon>Glomeromycetes</taxon>
        <taxon>Diversisporales</taxon>
        <taxon>Diversisporaceae</taxon>
        <taxon>Diversispora</taxon>
    </lineage>
</organism>
<dbReference type="AlphaFoldDB" id="A0A397IQ58"/>
<dbReference type="GO" id="GO:0004674">
    <property type="term" value="F:protein serine/threonine kinase activity"/>
    <property type="evidence" value="ECO:0007669"/>
    <property type="project" value="TreeGrafter"/>
</dbReference>
<dbReference type="SUPFAM" id="SSF56112">
    <property type="entry name" value="Protein kinase-like (PK-like)"/>
    <property type="match status" value="1"/>
</dbReference>
<dbReference type="Gene3D" id="1.25.40.10">
    <property type="entry name" value="Tetratricopeptide repeat domain"/>
    <property type="match status" value="1"/>
</dbReference>
<dbReference type="SUPFAM" id="SSF81901">
    <property type="entry name" value="HCP-like"/>
    <property type="match status" value="1"/>
</dbReference>
<dbReference type="InterPro" id="IPR036537">
    <property type="entry name" value="Adaptor_Cbl_N_dom_sf"/>
</dbReference>
<proteinExistence type="predicted"/>
<reference evidence="3 4" key="1">
    <citation type="submission" date="2018-08" db="EMBL/GenBank/DDBJ databases">
        <title>Genome and evolution of the arbuscular mycorrhizal fungus Diversispora epigaea (formerly Glomus versiforme) and its bacterial endosymbionts.</title>
        <authorList>
            <person name="Sun X."/>
            <person name="Fei Z."/>
            <person name="Harrison M."/>
        </authorList>
    </citation>
    <scope>NUCLEOTIDE SEQUENCE [LARGE SCALE GENOMIC DNA]</scope>
    <source>
        <strain evidence="3 4">IT104</strain>
    </source>
</reference>
<comment type="caution">
    <text evidence="3">The sequence shown here is derived from an EMBL/GenBank/DDBJ whole genome shotgun (WGS) entry which is preliminary data.</text>
</comment>
<protein>
    <recommendedName>
        <fullName evidence="2">Protein kinase domain-containing protein</fullName>
    </recommendedName>
</protein>
<feature type="domain" description="Protein kinase" evidence="2">
    <location>
        <begin position="239"/>
        <end position="515"/>
    </location>
</feature>
<dbReference type="Gene3D" id="1.10.510.10">
    <property type="entry name" value="Transferase(Phosphotransferase) domain 1"/>
    <property type="match status" value="1"/>
</dbReference>
<keyword evidence="1" id="KW-0175">Coiled coil</keyword>
<gene>
    <name evidence="3" type="ORF">Glove_209g130</name>
</gene>
<dbReference type="InterPro" id="IPR011009">
    <property type="entry name" value="Kinase-like_dom_sf"/>
</dbReference>
<name>A0A397IQ58_9GLOM</name>
<evidence type="ECO:0000259" key="2">
    <source>
        <dbReference type="PROSITE" id="PS50011"/>
    </source>
</evidence>
<dbReference type="InterPro" id="IPR051681">
    <property type="entry name" value="Ser/Thr_Kinases-Pseudokinases"/>
</dbReference>
<sequence>MSFEILTSTIEVTESLATIGSNLNIAKSTLCAVGAVGEAVNPFVPLIGTVTLVISEIIKVYETVQYNKKICDSLMDRVNAAEAAIKTLKRRQTENEKNFRNQEYYKSFIRFIEIMKRIKNFIADVSNLHGYQKFVHSGSVKGKFDSLAKDFDIVMTELHFTMAVANEEQRKIDQSALESDIADMTKFLERIGGDIIDQNQKINIVLHEVSLMKEKLSHSNSDKNIKAKKIKSTELNDPLKSKMTDRRGKNSQIIKKIYKNFEVACKPIDLLNGDPKEAAKIQGQLAILGKLRESLNIIRFYGLSNTESSDVMVFEWAEYGSLKELYCKYDIAWHVKVQIALDICRGLAFLHSCDILHHDIRCEHIMMTTRLVPKIAKFKYSRMTTGPTTDMKGLTDVMRWMAPEKLRDSTYSADSTESTKKRVHVPYTFKCEIFSFGMLLWELVFEKIPYEKWDILKIKDHVLAGNREKITWGKAPPDVEKLQQGLAKIIVSAWKSDPAVRASLQNIFINLDHLVDEYCTPDKEFANQLLPDKELDLDGSRVVSISDEGGLELPDMDMDFNLDEIPQIIPLEEGIAAHRKGEHSKAWECFLAHADLDNSTAKYWKGYYLWEGIKVEKDRKQACELFKEAADDEIADAQLRYAFSLVNNPPVKFDREIFLKYLTKAADNKNSTAQFNLGEIYLNGKLGKKDEKLGKKYLRLAALNNQPKAKEVLQKLGINVYIDI</sequence>
<dbReference type="InterPro" id="IPR006597">
    <property type="entry name" value="Sel1-like"/>
</dbReference>
<dbReference type="CDD" id="cd21037">
    <property type="entry name" value="MLKL_NTD"/>
    <property type="match status" value="1"/>
</dbReference>
<feature type="coiled-coil region" evidence="1">
    <location>
        <begin position="71"/>
        <end position="98"/>
    </location>
</feature>
<dbReference type="InterPro" id="IPR054000">
    <property type="entry name" value="MLKL_N"/>
</dbReference>
<dbReference type="GO" id="GO:0005524">
    <property type="term" value="F:ATP binding"/>
    <property type="evidence" value="ECO:0007669"/>
    <property type="project" value="InterPro"/>
</dbReference>
<dbReference type="GO" id="GO:0007166">
    <property type="term" value="P:cell surface receptor signaling pathway"/>
    <property type="evidence" value="ECO:0007669"/>
    <property type="project" value="InterPro"/>
</dbReference>
<dbReference type="PANTHER" id="PTHR44329">
    <property type="entry name" value="SERINE/THREONINE-PROTEIN KINASE TNNI3K-RELATED"/>
    <property type="match status" value="1"/>
</dbReference>
<dbReference type="InterPro" id="IPR059179">
    <property type="entry name" value="MLKL-like_MCAfunc"/>
</dbReference>
<accession>A0A397IQ58</accession>
<dbReference type="Pfam" id="PF22215">
    <property type="entry name" value="MLKL_N"/>
    <property type="match status" value="1"/>
</dbReference>
<keyword evidence="4" id="KW-1185">Reference proteome</keyword>
<dbReference type="Proteomes" id="UP000266861">
    <property type="component" value="Unassembled WGS sequence"/>
</dbReference>
<dbReference type="Gene3D" id="1.20.930.20">
    <property type="entry name" value="Adaptor protein Cbl, N-terminal domain"/>
    <property type="match status" value="1"/>
</dbReference>
<evidence type="ECO:0000313" key="3">
    <source>
        <dbReference type="EMBL" id="RHZ75866.1"/>
    </source>
</evidence>
<evidence type="ECO:0000313" key="4">
    <source>
        <dbReference type="Proteomes" id="UP000266861"/>
    </source>
</evidence>
<dbReference type="PROSITE" id="PS50011">
    <property type="entry name" value="PROTEIN_KINASE_DOM"/>
    <property type="match status" value="1"/>
</dbReference>
<dbReference type="SMART" id="SM00671">
    <property type="entry name" value="SEL1"/>
    <property type="match status" value="3"/>
</dbReference>